<evidence type="ECO:0000313" key="2">
    <source>
        <dbReference type="Proteomes" id="UP001064489"/>
    </source>
</evidence>
<evidence type="ECO:0000313" key="1">
    <source>
        <dbReference type="EMBL" id="KAI9157647.1"/>
    </source>
</evidence>
<organism evidence="1 2">
    <name type="scientific">Acer negundo</name>
    <name type="common">Box elder</name>
    <dbReference type="NCBI Taxonomy" id="4023"/>
    <lineage>
        <taxon>Eukaryota</taxon>
        <taxon>Viridiplantae</taxon>
        <taxon>Streptophyta</taxon>
        <taxon>Embryophyta</taxon>
        <taxon>Tracheophyta</taxon>
        <taxon>Spermatophyta</taxon>
        <taxon>Magnoliopsida</taxon>
        <taxon>eudicotyledons</taxon>
        <taxon>Gunneridae</taxon>
        <taxon>Pentapetalae</taxon>
        <taxon>rosids</taxon>
        <taxon>malvids</taxon>
        <taxon>Sapindales</taxon>
        <taxon>Sapindaceae</taxon>
        <taxon>Hippocastanoideae</taxon>
        <taxon>Acereae</taxon>
        <taxon>Acer</taxon>
    </lineage>
</organism>
<comment type="caution">
    <text evidence="1">The sequence shown here is derived from an EMBL/GenBank/DDBJ whole genome shotgun (WGS) entry which is preliminary data.</text>
</comment>
<keyword evidence="2" id="KW-1185">Reference proteome</keyword>
<sequence>MSKIVPKYHPSNIIYSVCSMDAYNISWVALDGKSVDIDSQSPESSLTCQFPADFISLFSVHGGRRRSSTIHPSRSPPRRRRCCLTSRCPPAPLF</sequence>
<accession>A0AAD5IC00</accession>
<dbReference type="EMBL" id="JAJSOW010000107">
    <property type="protein sequence ID" value="KAI9157647.1"/>
    <property type="molecule type" value="Genomic_DNA"/>
</dbReference>
<reference evidence="1" key="1">
    <citation type="journal article" date="2022" name="Plant J.">
        <title>Strategies of tolerance reflected in two North American maple genomes.</title>
        <authorList>
            <person name="McEvoy S.L."/>
            <person name="Sezen U.U."/>
            <person name="Trouern-Trend A."/>
            <person name="McMahon S.M."/>
            <person name="Schaberg P.G."/>
            <person name="Yang J."/>
            <person name="Wegrzyn J.L."/>
            <person name="Swenson N.G."/>
        </authorList>
    </citation>
    <scope>NUCLEOTIDE SEQUENCE</scope>
    <source>
        <strain evidence="1">91603</strain>
    </source>
</reference>
<dbReference type="Proteomes" id="UP001064489">
    <property type="component" value="Chromosome 12"/>
</dbReference>
<gene>
    <name evidence="1" type="ORF">LWI28_025767</name>
</gene>
<reference evidence="1" key="2">
    <citation type="submission" date="2023-02" db="EMBL/GenBank/DDBJ databases">
        <authorList>
            <person name="Swenson N.G."/>
            <person name="Wegrzyn J.L."/>
            <person name="Mcevoy S.L."/>
        </authorList>
    </citation>
    <scope>NUCLEOTIDE SEQUENCE</scope>
    <source>
        <strain evidence="1">91603</strain>
        <tissue evidence="1">Leaf</tissue>
    </source>
</reference>
<dbReference type="AlphaFoldDB" id="A0AAD5IC00"/>
<proteinExistence type="predicted"/>
<name>A0AAD5IC00_ACENE</name>
<protein>
    <submittedName>
        <fullName evidence="1">Uncharacterized protein</fullName>
    </submittedName>
</protein>